<dbReference type="GO" id="GO:0016020">
    <property type="term" value="C:membrane"/>
    <property type="evidence" value="ECO:0007669"/>
    <property type="project" value="UniProtKB-SubCell"/>
</dbReference>
<evidence type="ECO:0000313" key="11">
    <source>
        <dbReference type="EMBL" id="SJL06178.1"/>
    </source>
</evidence>
<dbReference type="GO" id="GO:0015031">
    <property type="term" value="P:protein transport"/>
    <property type="evidence" value="ECO:0007669"/>
    <property type="project" value="UniProtKB-KW"/>
</dbReference>
<evidence type="ECO:0000256" key="4">
    <source>
        <dbReference type="ARBA" id="ARBA00022692"/>
    </source>
</evidence>
<feature type="transmembrane region" description="Helical" evidence="10">
    <location>
        <begin position="713"/>
        <end position="738"/>
    </location>
</feature>
<dbReference type="OrthoDB" id="9986677at2759"/>
<feature type="transmembrane region" description="Helical" evidence="10">
    <location>
        <begin position="349"/>
        <end position="371"/>
    </location>
</feature>
<proteinExistence type="inferred from homology"/>
<evidence type="ECO:0000256" key="7">
    <source>
        <dbReference type="ARBA" id="ARBA00022989"/>
    </source>
</evidence>
<feature type="transmembrane region" description="Helical" evidence="10">
    <location>
        <begin position="269"/>
        <end position="286"/>
    </location>
</feature>
<dbReference type="AlphaFoldDB" id="A0A284RBQ1"/>
<reference evidence="12" key="1">
    <citation type="journal article" date="2017" name="Nat. Ecol. Evol.">
        <title>Genome expansion and lineage-specific genetic innovations in the forest pathogenic fungi Armillaria.</title>
        <authorList>
            <person name="Sipos G."/>
            <person name="Prasanna A.N."/>
            <person name="Walter M.C."/>
            <person name="O'Connor E."/>
            <person name="Balint B."/>
            <person name="Krizsan K."/>
            <person name="Kiss B."/>
            <person name="Hess J."/>
            <person name="Varga T."/>
            <person name="Slot J."/>
            <person name="Riley R."/>
            <person name="Boka B."/>
            <person name="Rigling D."/>
            <person name="Barry K."/>
            <person name="Lee J."/>
            <person name="Mihaltcheva S."/>
            <person name="LaButti K."/>
            <person name="Lipzen A."/>
            <person name="Waldron R."/>
            <person name="Moloney N.M."/>
            <person name="Sperisen C."/>
            <person name="Kredics L."/>
            <person name="Vagvoelgyi C."/>
            <person name="Patrignani A."/>
            <person name="Fitzpatrick D."/>
            <person name="Nagy I."/>
            <person name="Doyle S."/>
            <person name="Anderson J.B."/>
            <person name="Grigoriev I.V."/>
            <person name="Gueldener U."/>
            <person name="Muensterkoetter M."/>
            <person name="Nagy L.G."/>
        </authorList>
    </citation>
    <scope>NUCLEOTIDE SEQUENCE [LARGE SCALE GENOMIC DNA]</scope>
    <source>
        <strain evidence="12">C18/9</strain>
    </source>
</reference>
<dbReference type="InterPro" id="IPR004648">
    <property type="entry name" value="Oligpept_transpt"/>
</dbReference>
<dbReference type="Proteomes" id="UP000219338">
    <property type="component" value="Unassembled WGS sequence"/>
</dbReference>
<feature type="transmembrane region" description="Helical" evidence="10">
    <location>
        <begin position="212"/>
        <end position="229"/>
    </location>
</feature>
<keyword evidence="3" id="KW-0813">Transport</keyword>
<accession>A0A284RBQ1</accession>
<feature type="transmembrane region" description="Helical" evidence="10">
    <location>
        <begin position="478"/>
        <end position="497"/>
    </location>
</feature>
<feature type="region of interest" description="Disordered" evidence="9">
    <location>
        <begin position="1"/>
        <end position="37"/>
    </location>
</feature>
<feature type="compositionally biased region" description="Basic and acidic residues" evidence="9">
    <location>
        <begin position="25"/>
        <end position="37"/>
    </location>
</feature>
<evidence type="ECO:0000313" key="12">
    <source>
        <dbReference type="Proteomes" id="UP000219338"/>
    </source>
</evidence>
<evidence type="ECO:0000256" key="8">
    <source>
        <dbReference type="ARBA" id="ARBA00023136"/>
    </source>
</evidence>
<feature type="transmembrane region" description="Helical" evidence="10">
    <location>
        <begin position="672"/>
        <end position="693"/>
    </location>
</feature>
<evidence type="ECO:0000256" key="5">
    <source>
        <dbReference type="ARBA" id="ARBA00022856"/>
    </source>
</evidence>
<name>A0A284RBQ1_ARMOS</name>
<evidence type="ECO:0000256" key="10">
    <source>
        <dbReference type="SAM" id="Phobius"/>
    </source>
</evidence>
<keyword evidence="6" id="KW-0653">Protein transport</keyword>
<feature type="transmembrane region" description="Helical" evidence="10">
    <location>
        <begin position="179"/>
        <end position="200"/>
    </location>
</feature>
<evidence type="ECO:0000256" key="3">
    <source>
        <dbReference type="ARBA" id="ARBA00022448"/>
    </source>
</evidence>
<sequence length="800" mass="88632">MPSLVDGVNALPPINKGSPGSASSDDEKASFKDEKNFEKGADDKVSVLRVTDIGGVFEDGRAIDMGEDGKERPIVSAEDWSLRLISLDDDPTLPVWTFRLWFCSIGLSCFGAVLSQIFSFRPQTVYVSQLFLQTAAFGLGKLLEEILPGPNNRLPLLRTSDSAFWRFINPGPFNIKEHVGILIMSAAATHGALAISIFSADDLFYGFQPNPAIAIFTLLGSQLLGYGLAGMMRSFLVYPTFIVFPNLIPTIQMFEVLHNNTNNFLQKKRIKFFWILFVGAFVWEWFPEYIAPLLTGVSIMCLARRDSAWVTRIFGGAAGNEGLGLFSLCFDWNYVGSGGSAYGALFQPLATQLSLFGGVLICILSFAGVYANNVWNSQSFPFLTQLLYFENGTEYDQTLILDADYSINATKLEAVGLPFMAGTQVISKIGASLSFGATVTHMVLWNGKQVWDTINIARANKIDDAHYEKMKVYDEVPMWWYAGMFVVSIGMALATNYTGEALLPWYDPNLTLVRITEGDFRWAFFIAVGFATIFLPIISTLYAVLCYVPGTEDIARMLGAALVPGKPHANMYFTMYAYNSTEQGRSMTRDLKMGQYTKLPPRVTFTMQCGGAVIGAILNYIIMKVVINANREILLSIQGTNVWSGASIQSFNSDAITWGGLAKYLYQPSGRYGIIPMSILIGLVVPIPFWLLHRKYPKLHLDGVITPMICSEIGALSGGINSAVFNTFLLCMFSQFYLRRYHPRWFRKYNFLMSAALDGGTEVMVFVYSFAVGGAGGRVVNFPNWALNPTGNPDYCKRLT</sequence>
<evidence type="ECO:0000256" key="1">
    <source>
        <dbReference type="ARBA" id="ARBA00004141"/>
    </source>
</evidence>
<protein>
    <submittedName>
        <fullName evidence="11">Related to peptide transporter</fullName>
    </submittedName>
</protein>
<dbReference type="GO" id="GO:0035673">
    <property type="term" value="F:oligopeptide transmembrane transporter activity"/>
    <property type="evidence" value="ECO:0007669"/>
    <property type="project" value="InterPro"/>
</dbReference>
<dbReference type="OMA" id="GRSMTRD"/>
<dbReference type="NCBIfam" id="TIGR00728">
    <property type="entry name" value="OPT_sfam"/>
    <property type="match status" value="1"/>
</dbReference>
<organism evidence="11 12">
    <name type="scientific">Armillaria ostoyae</name>
    <name type="common">Armillaria root rot fungus</name>
    <dbReference type="NCBI Taxonomy" id="47428"/>
    <lineage>
        <taxon>Eukaryota</taxon>
        <taxon>Fungi</taxon>
        <taxon>Dikarya</taxon>
        <taxon>Basidiomycota</taxon>
        <taxon>Agaricomycotina</taxon>
        <taxon>Agaricomycetes</taxon>
        <taxon>Agaricomycetidae</taxon>
        <taxon>Agaricales</taxon>
        <taxon>Marasmiineae</taxon>
        <taxon>Physalacriaceae</taxon>
        <taxon>Armillaria</taxon>
    </lineage>
</organism>
<evidence type="ECO:0000256" key="6">
    <source>
        <dbReference type="ARBA" id="ARBA00022927"/>
    </source>
</evidence>
<dbReference type="PANTHER" id="PTHR22601">
    <property type="entry name" value="ISP4 LIKE PROTEIN"/>
    <property type="match status" value="1"/>
</dbReference>
<keyword evidence="4 10" id="KW-0812">Transmembrane</keyword>
<keyword evidence="7 10" id="KW-1133">Transmembrane helix</keyword>
<dbReference type="Pfam" id="PF03169">
    <property type="entry name" value="OPT"/>
    <property type="match status" value="1"/>
</dbReference>
<dbReference type="EMBL" id="FUEG01000006">
    <property type="protein sequence ID" value="SJL06178.1"/>
    <property type="molecule type" value="Genomic_DNA"/>
</dbReference>
<comment type="subcellular location">
    <subcellularLocation>
        <location evidence="1">Membrane</location>
        <topology evidence="1">Multi-pass membrane protein</topology>
    </subcellularLocation>
</comment>
<gene>
    <name evidence="11" type="ORF">ARMOST_09514</name>
</gene>
<keyword evidence="5" id="KW-0571">Peptide transport</keyword>
<keyword evidence="8 10" id="KW-0472">Membrane</keyword>
<evidence type="ECO:0000256" key="2">
    <source>
        <dbReference type="ARBA" id="ARBA00008807"/>
    </source>
</evidence>
<dbReference type="InterPro" id="IPR004813">
    <property type="entry name" value="OPT"/>
</dbReference>
<feature type="transmembrane region" description="Helical" evidence="10">
    <location>
        <begin position="235"/>
        <end position="257"/>
    </location>
</feature>
<comment type="similarity">
    <text evidence="2">Belongs to the oligopeptide OPT transporter family.</text>
</comment>
<feature type="transmembrane region" description="Helical" evidence="10">
    <location>
        <begin position="522"/>
        <end position="548"/>
    </location>
</feature>
<feature type="transmembrane region" description="Helical" evidence="10">
    <location>
        <begin position="98"/>
        <end position="118"/>
    </location>
</feature>
<evidence type="ECO:0000256" key="9">
    <source>
        <dbReference type="SAM" id="MobiDB-lite"/>
    </source>
</evidence>
<keyword evidence="12" id="KW-1185">Reference proteome</keyword>